<protein>
    <recommendedName>
        <fullName evidence="2">Transposase IS66 central domain-containing protein</fullName>
    </recommendedName>
</protein>
<comment type="caution">
    <text evidence="3">The sequence shown here is derived from an EMBL/GenBank/DDBJ whole genome shotgun (WGS) entry which is preliminary data.</text>
</comment>
<accession>A0A6P1BXA0</accession>
<feature type="non-terminal residue" evidence="3">
    <location>
        <position position="82"/>
    </location>
</feature>
<dbReference type="Pfam" id="PF03050">
    <property type="entry name" value="DDE_Tnp_IS66"/>
    <property type="match status" value="1"/>
</dbReference>
<dbReference type="EMBL" id="VKHP01000797">
    <property type="protein sequence ID" value="NEV03147.1"/>
    <property type="molecule type" value="Genomic_DNA"/>
</dbReference>
<sequence>YFWALSRDDRPWAGPDPPCVVYAYAPGRGAVHGLRLLEGYRGQPELAPAQPPARSSQAGASDATSRRRASRTGRPHATLGSW</sequence>
<evidence type="ECO:0000313" key="4">
    <source>
        <dbReference type="Proteomes" id="UP000468531"/>
    </source>
</evidence>
<reference evidence="3 4" key="1">
    <citation type="journal article" date="2020" name="Arch. Microbiol.">
        <title>Bradyrhizobium uaiense sp. nov., a new highly efficient cowpea symbiont.</title>
        <authorList>
            <person name="Cabral Michel D."/>
            <person name="Azarias Guimaraes A."/>
            <person name="Martins da Costa E."/>
            <person name="Soares de Carvalho T."/>
            <person name="Balsanelli E."/>
            <person name="Willems A."/>
            <person name="Maltempi de Souza E."/>
            <person name="de Souza Moreira F.M."/>
        </authorList>
    </citation>
    <scope>NUCLEOTIDE SEQUENCE [LARGE SCALE GENOMIC DNA]</scope>
    <source>
        <strain evidence="3 4">UFLA 03-164</strain>
    </source>
</reference>
<dbReference type="AlphaFoldDB" id="A0A6P1BXA0"/>
<feature type="region of interest" description="Disordered" evidence="1">
    <location>
        <begin position="42"/>
        <end position="82"/>
    </location>
</feature>
<feature type="non-terminal residue" evidence="3">
    <location>
        <position position="1"/>
    </location>
</feature>
<evidence type="ECO:0000313" key="3">
    <source>
        <dbReference type="EMBL" id="NEV03147.1"/>
    </source>
</evidence>
<evidence type="ECO:0000259" key="2">
    <source>
        <dbReference type="Pfam" id="PF03050"/>
    </source>
</evidence>
<feature type="compositionally biased region" description="Low complexity" evidence="1">
    <location>
        <begin position="52"/>
        <end position="63"/>
    </location>
</feature>
<feature type="domain" description="Transposase IS66 central" evidence="2">
    <location>
        <begin position="1"/>
        <end position="42"/>
    </location>
</feature>
<gene>
    <name evidence="3" type="ORF">FNJ47_47900</name>
</gene>
<evidence type="ECO:0000256" key="1">
    <source>
        <dbReference type="SAM" id="MobiDB-lite"/>
    </source>
</evidence>
<proteinExistence type="predicted"/>
<keyword evidence="4" id="KW-1185">Reference proteome</keyword>
<dbReference type="InterPro" id="IPR004291">
    <property type="entry name" value="Transposase_IS66_central"/>
</dbReference>
<name>A0A6P1BXA0_9BRAD</name>
<organism evidence="3 4">
    <name type="scientific">Bradyrhizobium uaiense</name>
    <dbReference type="NCBI Taxonomy" id="2594946"/>
    <lineage>
        <taxon>Bacteria</taxon>
        <taxon>Pseudomonadati</taxon>
        <taxon>Pseudomonadota</taxon>
        <taxon>Alphaproteobacteria</taxon>
        <taxon>Hyphomicrobiales</taxon>
        <taxon>Nitrobacteraceae</taxon>
        <taxon>Bradyrhizobium</taxon>
    </lineage>
</organism>
<dbReference type="Proteomes" id="UP000468531">
    <property type="component" value="Unassembled WGS sequence"/>
</dbReference>